<organism evidence="2">
    <name type="scientific">marine sediment metagenome</name>
    <dbReference type="NCBI Taxonomy" id="412755"/>
    <lineage>
        <taxon>unclassified sequences</taxon>
        <taxon>metagenomes</taxon>
        <taxon>ecological metagenomes</taxon>
    </lineage>
</organism>
<evidence type="ECO:0000313" key="2">
    <source>
        <dbReference type="EMBL" id="KKM93792.1"/>
    </source>
</evidence>
<name>A0A0F9PKM6_9ZZZZ</name>
<feature type="region of interest" description="Disordered" evidence="1">
    <location>
        <begin position="1"/>
        <end position="23"/>
    </location>
</feature>
<reference evidence="2" key="1">
    <citation type="journal article" date="2015" name="Nature">
        <title>Complex archaea that bridge the gap between prokaryotes and eukaryotes.</title>
        <authorList>
            <person name="Spang A."/>
            <person name="Saw J.H."/>
            <person name="Jorgensen S.L."/>
            <person name="Zaremba-Niedzwiedzka K."/>
            <person name="Martijn J."/>
            <person name="Lind A.E."/>
            <person name="van Eijk R."/>
            <person name="Schleper C."/>
            <person name="Guy L."/>
            <person name="Ettema T.J."/>
        </authorList>
    </citation>
    <scope>NUCLEOTIDE SEQUENCE</scope>
</reference>
<accession>A0A0F9PKM6</accession>
<evidence type="ECO:0000256" key="1">
    <source>
        <dbReference type="SAM" id="MobiDB-lite"/>
    </source>
</evidence>
<evidence type="ECO:0008006" key="3">
    <source>
        <dbReference type="Google" id="ProtNLM"/>
    </source>
</evidence>
<feature type="region of interest" description="Disordered" evidence="1">
    <location>
        <begin position="54"/>
        <end position="78"/>
    </location>
</feature>
<dbReference type="EMBL" id="LAZR01006221">
    <property type="protein sequence ID" value="KKM93792.1"/>
    <property type="molecule type" value="Genomic_DNA"/>
</dbReference>
<feature type="compositionally biased region" description="Basic and acidic residues" evidence="1">
    <location>
        <begin position="10"/>
        <end position="23"/>
    </location>
</feature>
<feature type="compositionally biased region" description="Basic and acidic residues" evidence="1">
    <location>
        <begin position="57"/>
        <end position="78"/>
    </location>
</feature>
<sequence length="78" mass="9699">MRWSGKQKKSQKEQRPPKKWWDKMKKEIKKNSPDYSEEQIEKTIGDIWFHNLKEKKRQQISDRDRKPDKKKENKDSKK</sequence>
<protein>
    <recommendedName>
        <fullName evidence="3">HMG box domain-containing protein</fullName>
    </recommendedName>
</protein>
<comment type="caution">
    <text evidence="2">The sequence shown here is derived from an EMBL/GenBank/DDBJ whole genome shotgun (WGS) entry which is preliminary data.</text>
</comment>
<proteinExistence type="predicted"/>
<dbReference type="AlphaFoldDB" id="A0A0F9PKM6"/>
<gene>
    <name evidence="2" type="ORF">LCGC14_1204810</name>
</gene>